<evidence type="ECO:0000313" key="1">
    <source>
        <dbReference type="EMBL" id="KAK4006449.1"/>
    </source>
</evidence>
<comment type="caution">
    <text evidence="1">The sequence shown here is derived from an EMBL/GenBank/DDBJ whole genome shotgun (WGS) entry which is preliminary data.</text>
</comment>
<keyword evidence="2" id="KW-1185">Reference proteome</keyword>
<evidence type="ECO:0000313" key="2">
    <source>
        <dbReference type="Proteomes" id="UP001234178"/>
    </source>
</evidence>
<dbReference type="Proteomes" id="UP001234178">
    <property type="component" value="Unassembled WGS sequence"/>
</dbReference>
<protein>
    <submittedName>
        <fullName evidence="1">Uncharacterized protein</fullName>
    </submittedName>
</protein>
<dbReference type="EMBL" id="JAOYFB010000002">
    <property type="protein sequence ID" value="KAK4006449.1"/>
    <property type="molecule type" value="Genomic_DNA"/>
</dbReference>
<accession>A0ABQ9Z0P0</accession>
<organism evidence="1 2">
    <name type="scientific">Daphnia magna</name>
    <dbReference type="NCBI Taxonomy" id="35525"/>
    <lineage>
        <taxon>Eukaryota</taxon>
        <taxon>Metazoa</taxon>
        <taxon>Ecdysozoa</taxon>
        <taxon>Arthropoda</taxon>
        <taxon>Crustacea</taxon>
        <taxon>Branchiopoda</taxon>
        <taxon>Diplostraca</taxon>
        <taxon>Cladocera</taxon>
        <taxon>Anomopoda</taxon>
        <taxon>Daphniidae</taxon>
        <taxon>Daphnia</taxon>
    </lineage>
</organism>
<gene>
    <name evidence="1" type="ORF">OUZ56_011602</name>
</gene>
<sequence length="59" mass="7439">MDQSHRVKFRYQMATNLYIILKWEFLQNEYLYCGYFPEEIFRDLYREITRPAIYFLVDS</sequence>
<reference evidence="1 2" key="1">
    <citation type="journal article" date="2023" name="Nucleic Acids Res.">
        <title>The hologenome of Daphnia magna reveals possible DNA methylation and microbiome-mediated evolution of the host genome.</title>
        <authorList>
            <person name="Chaturvedi A."/>
            <person name="Li X."/>
            <person name="Dhandapani V."/>
            <person name="Marshall H."/>
            <person name="Kissane S."/>
            <person name="Cuenca-Cambronero M."/>
            <person name="Asole G."/>
            <person name="Calvet F."/>
            <person name="Ruiz-Romero M."/>
            <person name="Marangio P."/>
            <person name="Guigo R."/>
            <person name="Rago D."/>
            <person name="Mirbahai L."/>
            <person name="Eastwood N."/>
            <person name="Colbourne J.K."/>
            <person name="Zhou J."/>
            <person name="Mallon E."/>
            <person name="Orsini L."/>
        </authorList>
    </citation>
    <scope>NUCLEOTIDE SEQUENCE [LARGE SCALE GENOMIC DNA]</scope>
    <source>
        <strain evidence="1">LRV0_1</strain>
    </source>
</reference>
<proteinExistence type="predicted"/>
<name>A0ABQ9Z0P0_9CRUS</name>